<feature type="transmembrane region" description="Helical" evidence="1">
    <location>
        <begin position="146"/>
        <end position="169"/>
    </location>
</feature>
<dbReference type="EMBL" id="JBEPME010000002">
    <property type="protein sequence ID" value="MET3656705.1"/>
    <property type="molecule type" value="Genomic_DNA"/>
</dbReference>
<keyword evidence="3" id="KW-1185">Reference proteome</keyword>
<feature type="transmembrane region" description="Helical" evidence="1">
    <location>
        <begin position="175"/>
        <end position="194"/>
    </location>
</feature>
<dbReference type="InterPro" id="IPR006938">
    <property type="entry name" value="DUF624"/>
</dbReference>
<feature type="transmembrane region" description="Helical" evidence="1">
    <location>
        <begin position="107"/>
        <end position="134"/>
    </location>
</feature>
<evidence type="ECO:0000313" key="2">
    <source>
        <dbReference type="EMBL" id="MET3656705.1"/>
    </source>
</evidence>
<gene>
    <name evidence="2" type="ORF">ABIC55_001792</name>
</gene>
<name>A0ABV2K6K3_SPOPS</name>
<feature type="transmembrane region" description="Helical" evidence="1">
    <location>
        <begin position="26"/>
        <end position="52"/>
    </location>
</feature>
<proteinExistence type="predicted"/>
<evidence type="ECO:0000313" key="3">
    <source>
        <dbReference type="Proteomes" id="UP001549104"/>
    </source>
</evidence>
<dbReference type="RefSeq" id="WP_187047591.1">
    <property type="nucleotide sequence ID" value="NZ_CP146246.1"/>
</dbReference>
<organism evidence="2 3">
    <name type="scientific">Sporosarcina psychrophila</name>
    <name type="common">Bacillus psychrophilus</name>
    <dbReference type="NCBI Taxonomy" id="1476"/>
    <lineage>
        <taxon>Bacteria</taxon>
        <taxon>Bacillati</taxon>
        <taxon>Bacillota</taxon>
        <taxon>Bacilli</taxon>
        <taxon>Bacillales</taxon>
        <taxon>Caryophanaceae</taxon>
        <taxon>Sporosarcina</taxon>
    </lineage>
</organism>
<keyword evidence="1" id="KW-0812">Transmembrane</keyword>
<keyword evidence="1" id="KW-0472">Membrane</keyword>
<sequence>MKSLNGIFKAIFEIGKWLSKMMYLHLLWVIFSLMGLVVFGVMPATTAMFTVIRKWMEDDNDIPVFQTFLASYKTHFLKSNALGTFLVAIGIFLYIDMKISKQLVQSFYLHIILLIIGFLYLITLLYFFPVFVRYKLKYSQNFKQSFYIALARPFETIAMVISLILLYYLFNFLPILLIFVGSSLIAYSLMWFASQAFKQIEGKKAT</sequence>
<dbReference type="Proteomes" id="UP001549104">
    <property type="component" value="Unassembled WGS sequence"/>
</dbReference>
<comment type="caution">
    <text evidence="2">The sequence shown here is derived from an EMBL/GenBank/DDBJ whole genome shotgun (WGS) entry which is preliminary data.</text>
</comment>
<keyword evidence="1" id="KW-1133">Transmembrane helix</keyword>
<accession>A0ABV2K6K3</accession>
<feature type="transmembrane region" description="Helical" evidence="1">
    <location>
        <begin position="76"/>
        <end position="95"/>
    </location>
</feature>
<reference evidence="2 3" key="1">
    <citation type="submission" date="2024-06" db="EMBL/GenBank/DDBJ databases">
        <title>Sorghum-associated microbial communities from plants grown in Nebraska, USA.</title>
        <authorList>
            <person name="Schachtman D."/>
        </authorList>
    </citation>
    <scope>NUCLEOTIDE SEQUENCE [LARGE SCALE GENOMIC DNA]</scope>
    <source>
        <strain evidence="2 3">1288</strain>
    </source>
</reference>
<evidence type="ECO:0000256" key="1">
    <source>
        <dbReference type="SAM" id="Phobius"/>
    </source>
</evidence>
<dbReference type="Pfam" id="PF04854">
    <property type="entry name" value="DUF624"/>
    <property type="match status" value="1"/>
</dbReference>
<protein>
    <submittedName>
        <fullName evidence="2">Membrane protein YesL</fullName>
    </submittedName>
</protein>